<proteinExistence type="inferred from homology"/>
<feature type="domain" description="Cytochrome b561 bacterial/Ni-hydrogenase" evidence="14">
    <location>
        <begin position="9"/>
        <end position="186"/>
    </location>
</feature>
<feature type="transmembrane region" description="Helical" evidence="13">
    <location>
        <begin position="53"/>
        <end position="70"/>
    </location>
</feature>
<comment type="subcellular location">
    <subcellularLocation>
        <location evidence="2">Cell membrane</location>
        <topology evidence="2">Multi-pass membrane protein</topology>
    </subcellularLocation>
</comment>
<comment type="similarity">
    <text evidence="12">Belongs to the cytochrome b561 family.</text>
</comment>
<evidence type="ECO:0000256" key="10">
    <source>
        <dbReference type="ARBA" id="ARBA00023004"/>
    </source>
</evidence>
<organism evidence="15 16">
    <name type="scientific">Rhodobium gokarnense</name>
    <dbReference type="NCBI Taxonomy" id="364296"/>
    <lineage>
        <taxon>Bacteria</taxon>
        <taxon>Pseudomonadati</taxon>
        <taxon>Pseudomonadota</taxon>
        <taxon>Alphaproteobacteria</taxon>
        <taxon>Hyphomicrobiales</taxon>
        <taxon>Rhodobiaceae</taxon>
        <taxon>Rhodobium</taxon>
    </lineage>
</organism>
<dbReference type="InterPro" id="IPR011577">
    <property type="entry name" value="Cyt_b561_bac/Ni-Hgenase"/>
</dbReference>
<reference evidence="16" key="1">
    <citation type="submission" date="2023-07" db="EMBL/GenBank/DDBJ databases">
        <title>Genome sequencing of Purple Non-Sulfur Bacteria from various extreme environments.</title>
        <authorList>
            <person name="Mayer M."/>
        </authorList>
    </citation>
    <scope>NUCLEOTIDE SEQUENCE [LARGE SCALE GENOMIC DNA]</scope>
    <source>
        <strain evidence="16">DSM 17935</strain>
    </source>
</reference>
<dbReference type="InterPro" id="IPR016174">
    <property type="entry name" value="Di-haem_cyt_TM"/>
</dbReference>
<dbReference type="Gene3D" id="1.20.950.20">
    <property type="entry name" value="Transmembrane di-heme cytochromes, Chain C"/>
    <property type="match status" value="2"/>
</dbReference>
<evidence type="ECO:0000256" key="12">
    <source>
        <dbReference type="ARBA" id="ARBA00037975"/>
    </source>
</evidence>
<protein>
    <submittedName>
        <fullName evidence="15">Cytochrome b561</fullName>
    </submittedName>
</protein>
<keyword evidence="7" id="KW-0479">Metal-binding</keyword>
<evidence type="ECO:0000313" key="15">
    <source>
        <dbReference type="EMBL" id="MCW2309491.1"/>
    </source>
</evidence>
<evidence type="ECO:0000256" key="1">
    <source>
        <dbReference type="ARBA" id="ARBA00001970"/>
    </source>
</evidence>
<keyword evidence="10" id="KW-0408">Iron</keyword>
<gene>
    <name evidence="15" type="ORF">M2319_003845</name>
</gene>
<dbReference type="Pfam" id="PF01292">
    <property type="entry name" value="Ni_hydr_CYTB"/>
    <property type="match status" value="1"/>
</dbReference>
<dbReference type="EMBL" id="JAOQNS010000012">
    <property type="protein sequence ID" value="MCW2309491.1"/>
    <property type="molecule type" value="Genomic_DNA"/>
</dbReference>
<dbReference type="InterPro" id="IPR052168">
    <property type="entry name" value="Cytochrome_b561_oxidase"/>
</dbReference>
<comment type="cofactor">
    <cofactor evidence="1">
        <name>heme b</name>
        <dbReference type="ChEBI" id="CHEBI:60344"/>
    </cofactor>
</comment>
<evidence type="ECO:0000256" key="6">
    <source>
        <dbReference type="ARBA" id="ARBA00022692"/>
    </source>
</evidence>
<dbReference type="PANTHER" id="PTHR30529">
    <property type="entry name" value="CYTOCHROME B561"/>
    <property type="match status" value="1"/>
</dbReference>
<feature type="transmembrane region" description="Helical" evidence="13">
    <location>
        <begin position="153"/>
        <end position="170"/>
    </location>
</feature>
<sequence>MLRNTTSGYGLVAIALHWLIAAMIVAMIVVGMYMSGLELSDPNKFQLYQLHKSFGLTLLGLVVIRLVWRFSNPTPRLPATLPDWQKVGAHLTHVALYFLLIAMPLSGWLMVSASTLGIPTLYFNLFQVPHLPVPGFLGEPAAAEATLKEVHELLAYLLIVVVVLHIAAALKHHFVDRDDILTRMVSTGPGRYGIR</sequence>
<keyword evidence="6 13" id="KW-0812">Transmembrane</keyword>
<comment type="caution">
    <text evidence="15">The sequence shown here is derived from an EMBL/GenBank/DDBJ whole genome shotgun (WGS) entry which is preliminary data.</text>
</comment>
<evidence type="ECO:0000313" key="16">
    <source>
        <dbReference type="Proteomes" id="UP001209755"/>
    </source>
</evidence>
<evidence type="ECO:0000256" key="2">
    <source>
        <dbReference type="ARBA" id="ARBA00004651"/>
    </source>
</evidence>
<keyword evidence="3" id="KW-0813">Transport</keyword>
<keyword evidence="9 13" id="KW-1133">Transmembrane helix</keyword>
<feature type="transmembrane region" description="Helical" evidence="13">
    <location>
        <begin position="12"/>
        <end position="33"/>
    </location>
</feature>
<keyword evidence="4" id="KW-1003">Cell membrane</keyword>
<keyword evidence="8" id="KW-0249">Electron transport</keyword>
<keyword evidence="16" id="KW-1185">Reference proteome</keyword>
<keyword evidence="5" id="KW-0349">Heme</keyword>
<name>A0ABT3HGF5_9HYPH</name>
<evidence type="ECO:0000256" key="4">
    <source>
        <dbReference type="ARBA" id="ARBA00022475"/>
    </source>
</evidence>
<keyword evidence="11 13" id="KW-0472">Membrane</keyword>
<dbReference type="RefSeq" id="WP_264603063.1">
    <property type="nucleotide sequence ID" value="NZ_JAOQNS010000012.1"/>
</dbReference>
<dbReference type="Proteomes" id="UP001209755">
    <property type="component" value="Unassembled WGS sequence"/>
</dbReference>
<evidence type="ECO:0000256" key="7">
    <source>
        <dbReference type="ARBA" id="ARBA00022723"/>
    </source>
</evidence>
<evidence type="ECO:0000256" key="13">
    <source>
        <dbReference type="SAM" id="Phobius"/>
    </source>
</evidence>
<evidence type="ECO:0000256" key="11">
    <source>
        <dbReference type="ARBA" id="ARBA00023136"/>
    </source>
</evidence>
<evidence type="ECO:0000256" key="8">
    <source>
        <dbReference type="ARBA" id="ARBA00022982"/>
    </source>
</evidence>
<accession>A0ABT3HGF5</accession>
<evidence type="ECO:0000256" key="9">
    <source>
        <dbReference type="ARBA" id="ARBA00022989"/>
    </source>
</evidence>
<feature type="transmembrane region" description="Helical" evidence="13">
    <location>
        <begin position="91"/>
        <end position="111"/>
    </location>
</feature>
<dbReference type="PANTHER" id="PTHR30529:SF1">
    <property type="entry name" value="CYTOCHROME B561 HOMOLOG 2"/>
    <property type="match status" value="1"/>
</dbReference>
<evidence type="ECO:0000256" key="5">
    <source>
        <dbReference type="ARBA" id="ARBA00022617"/>
    </source>
</evidence>
<dbReference type="SUPFAM" id="SSF81342">
    <property type="entry name" value="Transmembrane di-heme cytochromes"/>
    <property type="match status" value="1"/>
</dbReference>
<evidence type="ECO:0000259" key="14">
    <source>
        <dbReference type="Pfam" id="PF01292"/>
    </source>
</evidence>
<evidence type="ECO:0000256" key="3">
    <source>
        <dbReference type="ARBA" id="ARBA00022448"/>
    </source>
</evidence>